<comment type="caution">
    <text evidence="1">The sequence shown here is derived from an EMBL/GenBank/DDBJ whole genome shotgun (WGS) entry which is preliminary data.</text>
</comment>
<dbReference type="OrthoDB" id="3560511at2759"/>
<protein>
    <submittedName>
        <fullName evidence="1">Uncharacterized protein</fullName>
    </submittedName>
</protein>
<proteinExistence type="predicted"/>
<dbReference type="Proteomes" id="UP000824998">
    <property type="component" value="Unassembled WGS sequence"/>
</dbReference>
<reference evidence="1" key="1">
    <citation type="journal article" date="2021" name="IMA Fungus">
        <title>Genomic characterization of three marine fungi, including Emericellopsis atlantica sp. nov. with signatures of a generalist lifestyle and marine biomass degradation.</title>
        <authorList>
            <person name="Hagestad O.C."/>
            <person name="Hou L."/>
            <person name="Andersen J.H."/>
            <person name="Hansen E.H."/>
            <person name="Altermark B."/>
            <person name="Li C."/>
            <person name="Kuhnert E."/>
            <person name="Cox R.J."/>
            <person name="Crous P.W."/>
            <person name="Spatafora J.W."/>
            <person name="Lail K."/>
            <person name="Amirebrahimi M."/>
            <person name="Lipzen A."/>
            <person name="Pangilinan J."/>
            <person name="Andreopoulos W."/>
            <person name="Hayes R.D."/>
            <person name="Ng V."/>
            <person name="Grigoriev I.V."/>
            <person name="Jackson S.A."/>
            <person name="Sutton T.D.S."/>
            <person name="Dobson A.D.W."/>
            <person name="Rama T."/>
        </authorList>
    </citation>
    <scope>NUCLEOTIDE SEQUENCE</scope>
    <source>
        <strain evidence="1">TRa018bII</strain>
    </source>
</reference>
<organism evidence="1 2">
    <name type="scientific">Amylocarpus encephaloides</name>
    <dbReference type="NCBI Taxonomy" id="45428"/>
    <lineage>
        <taxon>Eukaryota</taxon>
        <taxon>Fungi</taxon>
        <taxon>Dikarya</taxon>
        <taxon>Ascomycota</taxon>
        <taxon>Pezizomycotina</taxon>
        <taxon>Leotiomycetes</taxon>
        <taxon>Helotiales</taxon>
        <taxon>Helotiales incertae sedis</taxon>
        <taxon>Amylocarpus</taxon>
    </lineage>
</organism>
<evidence type="ECO:0000313" key="2">
    <source>
        <dbReference type="Proteomes" id="UP000824998"/>
    </source>
</evidence>
<evidence type="ECO:0000313" key="1">
    <source>
        <dbReference type="EMBL" id="KAG9230900.1"/>
    </source>
</evidence>
<dbReference type="EMBL" id="MU251636">
    <property type="protein sequence ID" value="KAG9230900.1"/>
    <property type="molecule type" value="Genomic_DNA"/>
</dbReference>
<sequence length="536" mass="61085">MRNLRAGCCLCRHTLKRSQPQYKIARRWTSRHPEPFDLPRVVIDLDAVDSPFVKTYEDLPKESRPLKIRHSQNKTHPSQESRKILARFLVTPPDLLLYALLGEPSHSKTQQNRFLEAFLQAQNLRIYGHEEEKIQQLALRLHRGPEGTLKYETLRPELLDWLYDELVCCRNFAELQRAVSILSTSEEGCRLLIHLGPAIVTTIRKCRLEAYRVVTPSMVFIFLDNLVRKFQAKGLEPGDAIANCGLYYACKTTSPAAITKYLTLVRKHSYYQSKFFAHSLESLQRISARGLTAEGPMAPWRVHRSPERVINNLITGWAHGDRPRGGKPRTISFAMLIAAKNLPLFGAYITGLGDMGLSNAIWIEWQALDKTMSPSMYVRSAKTFAIAFLLAKDPERALTILDSVPRDFSRPDPQSKGTDVQNRYQKAENKYILSLIKRHYRTHGLKSSQHFMGYVVESLKRLESTIKTDPAASLKLLENILLVDFPKYFPGPSLLIERVPMQTAEGHGEQIVVKSHTGNTVVYQKPDGTRITANRR</sequence>
<accession>A0A9P7YD42</accession>
<name>A0A9P7YD42_9HELO</name>
<keyword evidence="2" id="KW-1185">Reference proteome</keyword>
<gene>
    <name evidence="1" type="ORF">BJ875DRAFT_470931</name>
</gene>
<dbReference type="AlphaFoldDB" id="A0A9P7YD42"/>